<dbReference type="InterPro" id="IPR036287">
    <property type="entry name" value="Rv1873-like_sf"/>
</dbReference>
<accession>A0A839ZXK4</accession>
<evidence type="ECO:0000313" key="2">
    <source>
        <dbReference type="Proteomes" id="UP000530564"/>
    </source>
</evidence>
<dbReference type="AlphaFoldDB" id="A0A839ZXK4"/>
<dbReference type="EMBL" id="JACIDK010000002">
    <property type="protein sequence ID" value="MBB3891086.1"/>
    <property type="molecule type" value="Genomic_DNA"/>
</dbReference>
<organism evidence="1 2">
    <name type="scientific">Phenylobacterium haematophilum</name>
    <dbReference type="NCBI Taxonomy" id="98513"/>
    <lineage>
        <taxon>Bacteria</taxon>
        <taxon>Pseudomonadati</taxon>
        <taxon>Pseudomonadota</taxon>
        <taxon>Alphaproteobacteria</taxon>
        <taxon>Caulobacterales</taxon>
        <taxon>Caulobacteraceae</taxon>
        <taxon>Phenylobacterium</taxon>
    </lineage>
</organism>
<reference evidence="1 2" key="1">
    <citation type="submission" date="2020-08" db="EMBL/GenBank/DDBJ databases">
        <title>Genomic Encyclopedia of Type Strains, Phase IV (KMG-IV): sequencing the most valuable type-strain genomes for metagenomic binning, comparative biology and taxonomic classification.</title>
        <authorList>
            <person name="Goeker M."/>
        </authorList>
    </citation>
    <scope>NUCLEOTIDE SEQUENCE [LARGE SCALE GENOMIC DNA]</scope>
    <source>
        <strain evidence="1 2">DSM 21793</strain>
    </source>
</reference>
<dbReference type="RefSeq" id="WP_183771663.1">
    <property type="nucleotide sequence ID" value="NZ_JACIDK010000002.1"/>
</dbReference>
<dbReference type="Proteomes" id="UP000530564">
    <property type="component" value="Unassembled WGS sequence"/>
</dbReference>
<comment type="caution">
    <text evidence="1">The sequence shown here is derived from an EMBL/GenBank/DDBJ whole genome shotgun (WGS) entry which is preliminary data.</text>
</comment>
<keyword evidence="2" id="KW-1185">Reference proteome</keyword>
<gene>
    <name evidence="1" type="ORF">GGQ61_001803</name>
</gene>
<evidence type="ECO:0000313" key="1">
    <source>
        <dbReference type="EMBL" id="MBB3891086.1"/>
    </source>
</evidence>
<protein>
    <submittedName>
        <fullName evidence="1">Uncharacterized protein (DUF1810 family)</fullName>
    </submittedName>
</protein>
<dbReference type="InterPro" id="IPR014937">
    <property type="entry name" value="DUF1810"/>
</dbReference>
<sequence>MSDPFDLARFLEAQAPVIAVARAEMAAGRKRSHWMWFVFPQIAGLGSSAMAQRYAIGSTAEAEAYLDHPVLGSRLRDLTELANEAAGSAREVFGAPDDLKFRSCMTLFNAVAPDETPFRTALARFFGGERDEVTLEILDRSSDR</sequence>
<name>A0A839ZXK4_9CAUL</name>
<proteinExistence type="predicted"/>
<dbReference type="PIRSF" id="PIRSF008546">
    <property type="entry name" value="UCP008546"/>
    <property type="match status" value="1"/>
</dbReference>
<dbReference type="Pfam" id="PF08837">
    <property type="entry name" value="DUF1810"/>
    <property type="match status" value="1"/>
</dbReference>
<dbReference type="Gene3D" id="1.25.40.380">
    <property type="entry name" value="Protein of unknown function DUF1810"/>
    <property type="match status" value="1"/>
</dbReference>
<dbReference type="SUPFAM" id="SSF140736">
    <property type="entry name" value="Rv1873-like"/>
    <property type="match status" value="1"/>
</dbReference>